<name>A0ABV9GKB9_9BACL</name>
<evidence type="ECO:0000313" key="2">
    <source>
        <dbReference type="Proteomes" id="UP001596022"/>
    </source>
</evidence>
<dbReference type="Gene3D" id="3.90.1200.10">
    <property type="match status" value="1"/>
</dbReference>
<protein>
    <recommendedName>
        <fullName evidence="3">Spore coat protein YutH</fullName>
    </recommendedName>
</protein>
<dbReference type="InterPro" id="IPR011009">
    <property type="entry name" value="Kinase-like_dom_sf"/>
</dbReference>
<proteinExistence type="predicted"/>
<sequence>MLEAIFQNYGLYCRHELIRGRSWLVSGERLYQLVPARAFHHSDFEELAGLCYHLTKSGESDIATIVRAQNGGLSTTINDESQVLLLFPEMREATALNGEALAAFHQKCLGFSFQALADNPYLQWSTFWSRRMDDLEERFRDCETKTTLSAFEKEFREVYPYFSGRAENAIQYVTDLMIDEGMPENPVICHHRLSEQAWNVDGAGVKSPVQWVVDHPARDLAEWLRTSVLFGARSEDDADAFLHEYLKAMPLSGTGLGMVFARLLLPLPFIEAAEGYFTDRENEPLWLGRLEHCLDRIDVEELFLKHYANSFISRLAQVEWLRT</sequence>
<organism evidence="1 2">
    <name type="scientific">Camelliibacillus cellulosilyticus</name>
    <dbReference type="NCBI Taxonomy" id="2174486"/>
    <lineage>
        <taxon>Bacteria</taxon>
        <taxon>Bacillati</taxon>
        <taxon>Bacillota</taxon>
        <taxon>Bacilli</taxon>
        <taxon>Bacillales</taxon>
        <taxon>Sporolactobacillaceae</taxon>
        <taxon>Camelliibacillus</taxon>
    </lineage>
</organism>
<accession>A0ABV9GKB9</accession>
<dbReference type="EMBL" id="JBHSFW010000001">
    <property type="protein sequence ID" value="MFC4618388.1"/>
    <property type="molecule type" value="Genomic_DNA"/>
</dbReference>
<dbReference type="SUPFAM" id="SSF56112">
    <property type="entry name" value="Protein kinase-like (PK-like)"/>
    <property type="match status" value="1"/>
</dbReference>
<dbReference type="Proteomes" id="UP001596022">
    <property type="component" value="Unassembled WGS sequence"/>
</dbReference>
<dbReference type="InterPro" id="IPR047175">
    <property type="entry name" value="CotS-like"/>
</dbReference>
<gene>
    <name evidence="1" type="ORF">ACFO4N_06540</name>
</gene>
<evidence type="ECO:0008006" key="3">
    <source>
        <dbReference type="Google" id="ProtNLM"/>
    </source>
</evidence>
<dbReference type="PANTHER" id="PTHR39179:SF2">
    <property type="entry name" value="ENDOSPORE COAT-ASSOCIATED PROTEIN YUTH"/>
    <property type="match status" value="1"/>
</dbReference>
<dbReference type="RefSeq" id="WP_376845380.1">
    <property type="nucleotide sequence ID" value="NZ_JBHSFW010000001.1"/>
</dbReference>
<keyword evidence="2" id="KW-1185">Reference proteome</keyword>
<dbReference type="PANTHER" id="PTHR39179">
    <property type="entry name" value="SPORE COAT PROTEIN I"/>
    <property type="match status" value="1"/>
</dbReference>
<reference evidence="2" key="1">
    <citation type="journal article" date="2019" name="Int. J. Syst. Evol. Microbiol.">
        <title>The Global Catalogue of Microorganisms (GCM) 10K type strain sequencing project: providing services to taxonomists for standard genome sequencing and annotation.</title>
        <authorList>
            <consortium name="The Broad Institute Genomics Platform"/>
            <consortium name="The Broad Institute Genome Sequencing Center for Infectious Disease"/>
            <person name="Wu L."/>
            <person name="Ma J."/>
        </authorList>
    </citation>
    <scope>NUCLEOTIDE SEQUENCE [LARGE SCALE GENOMIC DNA]</scope>
    <source>
        <strain evidence="2">CGMCC 1.16306</strain>
    </source>
</reference>
<evidence type="ECO:0000313" key="1">
    <source>
        <dbReference type="EMBL" id="MFC4618388.1"/>
    </source>
</evidence>
<comment type="caution">
    <text evidence="1">The sequence shown here is derived from an EMBL/GenBank/DDBJ whole genome shotgun (WGS) entry which is preliminary data.</text>
</comment>